<dbReference type="EMBL" id="CP062983">
    <property type="protein sequence ID" value="QPC81077.1"/>
    <property type="molecule type" value="Genomic_DNA"/>
</dbReference>
<dbReference type="Proteomes" id="UP000594468">
    <property type="component" value="Chromosome"/>
</dbReference>
<gene>
    <name evidence="1" type="ORF">G4Y79_15340</name>
</gene>
<proteinExistence type="predicted"/>
<organism evidence="1 2">
    <name type="scientific">Phototrophicus methaneseepsis</name>
    <dbReference type="NCBI Taxonomy" id="2710758"/>
    <lineage>
        <taxon>Bacteria</taxon>
        <taxon>Bacillati</taxon>
        <taxon>Chloroflexota</taxon>
        <taxon>Candidatus Thermofontia</taxon>
        <taxon>Phototrophicales</taxon>
        <taxon>Phototrophicaceae</taxon>
        <taxon>Phototrophicus</taxon>
    </lineage>
</organism>
<sequence length="159" mass="17324">MATRNEPINPMPGQTRMQYVYEDVPGVLSDLDRQFKMLDYYHGMSAAPSGLYIYHEGMMESEVDAIIAAHDPAFLKPNKAVILADGEDVVQVRITLPRTEAKTVTPTINGVAQEAETLEAAKYVVIEISAEDLVAGDVVTVGVDGHPHDEIEIEVLDAG</sequence>
<keyword evidence="2" id="KW-1185">Reference proteome</keyword>
<dbReference type="AlphaFoldDB" id="A0A7S8E640"/>
<evidence type="ECO:0000313" key="1">
    <source>
        <dbReference type="EMBL" id="QPC81077.1"/>
    </source>
</evidence>
<reference evidence="1 2" key="1">
    <citation type="submission" date="2020-02" db="EMBL/GenBank/DDBJ databases">
        <authorList>
            <person name="Zheng R.K."/>
            <person name="Sun C.M."/>
        </authorList>
    </citation>
    <scope>NUCLEOTIDE SEQUENCE [LARGE SCALE GENOMIC DNA]</scope>
    <source>
        <strain evidence="2">rifampicinis</strain>
    </source>
</reference>
<dbReference type="KEGG" id="pmet:G4Y79_15340"/>
<evidence type="ECO:0000313" key="2">
    <source>
        <dbReference type="Proteomes" id="UP000594468"/>
    </source>
</evidence>
<protein>
    <submittedName>
        <fullName evidence="1">Uncharacterized protein</fullName>
    </submittedName>
</protein>
<dbReference type="RefSeq" id="WP_195169150.1">
    <property type="nucleotide sequence ID" value="NZ_CP062983.1"/>
</dbReference>
<accession>A0A7S8E640</accession>
<name>A0A7S8E640_9CHLR</name>